<organism evidence="10 11">
    <name type="scientific">Candidatus Competibacter phosphatis</name>
    <dbReference type="NCBI Taxonomy" id="221280"/>
    <lineage>
        <taxon>Bacteria</taxon>
        <taxon>Pseudomonadati</taxon>
        <taxon>Pseudomonadota</taxon>
        <taxon>Gammaproteobacteria</taxon>
        <taxon>Candidatus Competibacteraceae</taxon>
        <taxon>Candidatus Competibacter</taxon>
    </lineage>
</organism>
<comment type="caution">
    <text evidence="10">The sequence shown here is derived from an EMBL/GenBank/DDBJ whole genome shotgun (WGS) entry which is preliminary data.</text>
</comment>
<dbReference type="PANTHER" id="PTHR43409:SF7">
    <property type="entry name" value="BLL1977 PROTEIN"/>
    <property type="match status" value="1"/>
</dbReference>
<dbReference type="Gene3D" id="3.80.30.20">
    <property type="entry name" value="tm_1862 like domain"/>
    <property type="match status" value="1"/>
</dbReference>
<dbReference type="InterPro" id="IPR034466">
    <property type="entry name" value="Methyltransferase_Class_B"/>
</dbReference>
<evidence type="ECO:0000259" key="8">
    <source>
        <dbReference type="PROSITE" id="PS51332"/>
    </source>
</evidence>
<dbReference type="SFLD" id="SFLDG01082">
    <property type="entry name" value="B12-binding_domain_containing"/>
    <property type="match status" value="1"/>
</dbReference>
<dbReference type="PROSITE" id="PS51918">
    <property type="entry name" value="RADICAL_SAM"/>
    <property type="match status" value="1"/>
</dbReference>
<keyword evidence="3" id="KW-0808">Transferase</keyword>
<comment type="cofactor">
    <cofactor evidence="1">
        <name>[4Fe-4S] cluster</name>
        <dbReference type="ChEBI" id="CHEBI:49883"/>
    </cofactor>
</comment>
<keyword evidence="2" id="KW-0489">Methyltransferase</keyword>
<keyword evidence="6" id="KW-0408">Iron</keyword>
<feature type="domain" description="B12-binding" evidence="8">
    <location>
        <begin position="12"/>
        <end position="142"/>
    </location>
</feature>
<accession>A0ABX1TGJ0</accession>
<keyword evidence="11" id="KW-1185">Reference proteome</keyword>
<dbReference type="SUPFAM" id="SSF102114">
    <property type="entry name" value="Radical SAM enzymes"/>
    <property type="match status" value="1"/>
</dbReference>
<dbReference type="InterPro" id="IPR006638">
    <property type="entry name" value="Elp3/MiaA/NifB-like_rSAM"/>
</dbReference>
<dbReference type="SFLD" id="SFLDG01123">
    <property type="entry name" value="methyltransferase_(Class_B)"/>
    <property type="match status" value="1"/>
</dbReference>
<dbReference type="PROSITE" id="PS51332">
    <property type="entry name" value="B12_BINDING"/>
    <property type="match status" value="1"/>
</dbReference>
<dbReference type="InterPro" id="IPR023404">
    <property type="entry name" value="rSAM_horseshoe"/>
</dbReference>
<dbReference type="SFLD" id="SFLDS00029">
    <property type="entry name" value="Radical_SAM"/>
    <property type="match status" value="1"/>
</dbReference>
<protein>
    <submittedName>
        <fullName evidence="10">Radical SAM protein</fullName>
    </submittedName>
</protein>
<dbReference type="SMART" id="SM00729">
    <property type="entry name" value="Elp3"/>
    <property type="match status" value="1"/>
</dbReference>
<keyword evidence="5" id="KW-0479">Metal-binding</keyword>
<dbReference type="InterPro" id="IPR058240">
    <property type="entry name" value="rSAM_sf"/>
</dbReference>
<evidence type="ECO:0000256" key="1">
    <source>
        <dbReference type="ARBA" id="ARBA00001966"/>
    </source>
</evidence>
<dbReference type="CDD" id="cd02068">
    <property type="entry name" value="radical_SAM_B12_BD"/>
    <property type="match status" value="1"/>
</dbReference>
<name>A0ABX1TGJ0_9GAMM</name>
<evidence type="ECO:0000313" key="11">
    <source>
        <dbReference type="Proteomes" id="UP000760480"/>
    </source>
</evidence>
<dbReference type="InterPro" id="IPR006158">
    <property type="entry name" value="Cobalamin-bd"/>
</dbReference>
<dbReference type="EMBL" id="SPMZ01000001">
    <property type="protein sequence ID" value="NMQ17754.1"/>
    <property type="molecule type" value="Genomic_DNA"/>
</dbReference>
<evidence type="ECO:0000256" key="2">
    <source>
        <dbReference type="ARBA" id="ARBA00022603"/>
    </source>
</evidence>
<evidence type="ECO:0000313" key="10">
    <source>
        <dbReference type="EMBL" id="NMQ17754.1"/>
    </source>
</evidence>
<evidence type="ECO:0000256" key="3">
    <source>
        <dbReference type="ARBA" id="ARBA00022679"/>
    </source>
</evidence>
<evidence type="ECO:0000256" key="4">
    <source>
        <dbReference type="ARBA" id="ARBA00022691"/>
    </source>
</evidence>
<dbReference type="Pfam" id="PF04055">
    <property type="entry name" value="Radical_SAM"/>
    <property type="match status" value="1"/>
</dbReference>
<evidence type="ECO:0000259" key="9">
    <source>
        <dbReference type="PROSITE" id="PS51918"/>
    </source>
</evidence>
<evidence type="ECO:0000256" key="6">
    <source>
        <dbReference type="ARBA" id="ARBA00023004"/>
    </source>
</evidence>
<evidence type="ECO:0000256" key="5">
    <source>
        <dbReference type="ARBA" id="ARBA00022723"/>
    </source>
</evidence>
<gene>
    <name evidence="10" type="ORF">E4P82_00165</name>
</gene>
<dbReference type="PANTHER" id="PTHR43409">
    <property type="entry name" value="ANAEROBIC MAGNESIUM-PROTOPORPHYRIN IX MONOMETHYL ESTER CYCLASE-RELATED"/>
    <property type="match status" value="1"/>
</dbReference>
<dbReference type="Proteomes" id="UP000760480">
    <property type="component" value="Unassembled WGS sequence"/>
</dbReference>
<feature type="domain" description="Radical SAM core" evidence="9">
    <location>
        <begin position="198"/>
        <end position="433"/>
    </location>
</feature>
<dbReference type="RefSeq" id="WP_169247011.1">
    <property type="nucleotide sequence ID" value="NZ_SPMZ01000001.1"/>
</dbReference>
<keyword evidence="7" id="KW-0411">Iron-sulfur</keyword>
<evidence type="ECO:0000256" key="7">
    <source>
        <dbReference type="ARBA" id="ARBA00023014"/>
    </source>
</evidence>
<dbReference type="InterPro" id="IPR007197">
    <property type="entry name" value="rSAM"/>
</dbReference>
<dbReference type="Pfam" id="PF02310">
    <property type="entry name" value="B12-binding"/>
    <property type="match status" value="1"/>
</dbReference>
<proteinExistence type="predicted"/>
<sequence>MRILLVKPQAHLRTVLGLQRFQCLEPLEFGYLAAAIPEQHEVRVLDLRLYRFADAAFERALARFRPELVGFTAYSHESGTMQRLAGTVRRLLPNTRIVVGGHHATVAPADCNIPDIDYIVRGEGCAPFGALVAALDKGDEPEDIANLLCTGDRFDASAASVWPRYPDPRTIPIPRRDLWDSRPYSCIWVHENPRDWQVLFPPVAMARTSYGCKMTCSFCIVPFLSGTTHMPRLVDVVAEDIARIKVDHVYFADDENFIDEQFGFELAEALERRGVKKRYFAWARATTILRYPELLRRWKEIGLDGVFVGFEFVTNQELKATHKGGTVAHNERAHDTLRRLGIACHAAFMVRPEYGHAEFRRLRDYVNAMPPAQYSFTVCTPSPGTPDYEAARPAFWCGDAYDLHDCMHPLTPTTLPLREFAALLARQIHEAGRRHPLRVERHLTRPWELARIVNADWRYQQAFQELYRDYPRELWDWPGDARMTA</sequence>
<reference evidence="10 11" key="1">
    <citation type="submission" date="2019-03" db="EMBL/GenBank/DDBJ databases">
        <title>Metabolic reconstructions from genomes of highly enriched 'Candidatus Accumulibacter' and 'Candidatus Competibacter' bioreactor populations.</title>
        <authorList>
            <person name="Annavajhala M.K."/>
            <person name="Welles L."/>
            <person name="Abbas B."/>
            <person name="Sorokin D."/>
            <person name="Park H."/>
            <person name="Van Loosdrecht M."/>
            <person name="Chandran K."/>
        </authorList>
    </citation>
    <scope>NUCLEOTIDE SEQUENCE [LARGE SCALE GENOMIC DNA]</scope>
    <source>
        <strain evidence="10 11">SBR_G</strain>
    </source>
</reference>
<keyword evidence="4" id="KW-0949">S-adenosyl-L-methionine</keyword>
<dbReference type="InterPro" id="IPR051198">
    <property type="entry name" value="BchE-like"/>
</dbReference>
<dbReference type="Gene3D" id="3.40.50.280">
    <property type="entry name" value="Cobalamin-binding domain"/>
    <property type="match status" value="1"/>
</dbReference>